<dbReference type="EMBL" id="BSNJ01000005">
    <property type="protein sequence ID" value="GLQ21435.1"/>
    <property type="molecule type" value="Genomic_DNA"/>
</dbReference>
<evidence type="ECO:0000256" key="1">
    <source>
        <dbReference type="ARBA" id="ARBA00002591"/>
    </source>
</evidence>
<evidence type="ECO:0000313" key="10">
    <source>
        <dbReference type="Proteomes" id="UP001161390"/>
    </source>
</evidence>
<organism evidence="9 10">
    <name type="scientific">Algimonas porphyrae</name>
    <dbReference type="NCBI Taxonomy" id="1128113"/>
    <lineage>
        <taxon>Bacteria</taxon>
        <taxon>Pseudomonadati</taxon>
        <taxon>Pseudomonadota</taxon>
        <taxon>Alphaproteobacteria</taxon>
        <taxon>Maricaulales</taxon>
        <taxon>Robiginitomaculaceae</taxon>
        <taxon>Algimonas</taxon>
    </lineage>
</organism>
<dbReference type="Pfam" id="PF02107">
    <property type="entry name" value="FlgH"/>
    <property type="match status" value="1"/>
</dbReference>
<comment type="caution">
    <text evidence="9">The sequence shown here is derived from an EMBL/GenBank/DDBJ whole genome shotgun (WGS) entry which is preliminary data.</text>
</comment>
<evidence type="ECO:0000256" key="6">
    <source>
        <dbReference type="ARBA" id="ARBA00023136"/>
    </source>
</evidence>
<evidence type="ECO:0000256" key="7">
    <source>
        <dbReference type="ARBA" id="ARBA00023143"/>
    </source>
</evidence>
<dbReference type="InterPro" id="IPR000527">
    <property type="entry name" value="Flag_Lring"/>
</dbReference>
<dbReference type="PRINTS" id="PR01008">
    <property type="entry name" value="FLGLRINGFLGH"/>
</dbReference>
<keyword evidence="8" id="KW-0998">Cell outer membrane</keyword>
<evidence type="ECO:0000256" key="5">
    <source>
        <dbReference type="ARBA" id="ARBA00022729"/>
    </source>
</evidence>
<dbReference type="PANTHER" id="PTHR34933:SF1">
    <property type="entry name" value="FLAGELLAR L-RING PROTEIN"/>
    <property type="match status" value="1"/>
</dbReference>
<keyword evidence="5" id="KW-0732">Signal</keyword>
<keyword evidence="10" id="KW-1185">Reference proteome</keyword>
<comment type="subcellular location">
    <subcellularLocation>
        <location evidence="2">Bacterial flagellum basal body</location>
    </subcellularLocation>
    <subcellularLocation>
        <location evidence="3">Cell outer membrane</location>
    </subcellularLocation>
</comment>
<comment type="similarity">
    <text evidence="4">Belongs to the FlgH family.</text>
</comment>
<evidence type="ECO:0000256" key="3">
    <source>
        <dbReference type="ARBA" id="ARBA00004442"/>
    </source>
</evidence>
<comment type="function">
    <text evidence="1">Assembles around the rod to form the L-ring and probably protects the motor/basal body from shearing forces during rotation.</text>
</comment>
<accession>A0ABQ5V1K3</accession>
<keyword evidence="9" id="KW-0966">Cell projection</keyword>
<sequence length="223" mass="23758">MLLTACAHSRAPQAVTTVQAAPIAYAAPTPAVHSQPVQTASLWSHSPESLFGDRRARGPGDILTVQINIDDRAEMRASVATDRSSAEGFSMPNLFGIGSLIEEILPNNSTLDPAVDLTRNSTVDGNGQLRRGETLSLTLAAQVAEITPNGDLVIIGRQNVQVEGEARTLFVSGIVRREDISRRNVITLDKIANAQVGYDGSGSVSRTTNDKIGTRVLDTVIPF</sequence>
<proteinExistence type="inferred from homology"/>
<dbReference type="PANTHER" id="PTHR34933">
    <property type="entry name" value="FLAGELLAR L-RING PROTEIN"/>
    <property type="match status" value="1"/>
</dbReference>
<dbReference type="Proteomes" id="UP001161390">
    <property type="component" value="Unassembled WGS sequence"/>
</dbReference>
<keyword evidence="9" id="KW-0969">Cilium</keyword>
<evidence type="ECO:0000256" key="4">
    <source>
        <dbReference type="ARBA" id="ARBA00006929"/>
    </source>
</evidence>
<reference evidence="9" key="1">
    <citation type="journal article" date="2014" name="Int. J. Syst. Evol. Microbiol.">
        <title>Complete genome of a new Firmicutes species belonging to the dominant human colonic microbiota ('Ruminococcus bicirculans') reveals two chromosomes and a selective capacity to utilize plant glucans.</title>
        <authorList>
            <consortium name="NISC Comparative Sequencing Program"/>
            <person name="Wegmann U."/>
            <person name="Louis P."/>
            <person name="Goesmann A."/>
            <person name="Henrissat B."/>
            <person name="Duncan S.H."/>
            <person name="Flint H.J."/>
        </authorList>
    </citation>
    <scope>NUCLEOTIDE SEQUENCE</scope>
    <source>
        <strain evidence="9">NBRC 108216</strain>
    </source>
</reference>
<reference evidence="9" key="2">
    <citation type="submission" date="2023-01" db="EMBL/GenBank/DDBJ databases">
        <title>Draft genome sequence of Algimonas porphyrae strain NBRC 108216.</title>
        <authorList>
            <person name="Sun Q."/>
            <person name="Mori K."/>
        </authorList>
    </citation>
    <scope>NUCLEOTIDE SEQUENCE</scope>
    <source>
        <strain evidence="9">NBRC 108216</strain>
    </source>
</reference>
<evidence type="ECO:0000313" key="9">
    <source>
        <dbReference type="EMBL" id="GLQ21435.1"/>
    </source>
</evidence>
<keyword evidence="9" id="KW-0282">Flagellum</keyword>
<name>A0ABQ5V1K3_9PROT</name>
<protein>
    <submittedName>
        <fullName evidence="9">Flagellar L-ring protein</fullName>
    </submittedName>
</protein>
<evidence type="ECO:0000256" key="8">
    <source>
        <dbReference type="ARBA" id="ARBA00023237"/>
    </source>
</evidence>
<keyword evidence="7" id="KW-0975">Bacterial flagellum</keyword>
<evidence type="ECO:0000256" key="2">
    <source>
        <dbReference type="ARBA" id="ARBA00004117"/>
    </source>
</evidence>
<keyword evidence="6" id="KW-0472">Membrane</keyword>
<gene>
    <name evidence="9" type="primary">flgH</name>
    <name evidence="9" type="ORF">GCM10007854_23900</name>
</gene>